<dbReference type="AlphaFoldDB" id="N4UXG5"/>
<accession>N4UXG5</accession>
<reference evidence="2" key="1">
    <citation type="submission" date="2012-09" db="EMBL/GenBank/DDBJ databases">
        <title>Genome sequencing and comparative transcriptomics of race 1 and race 4 of banana pathogen: Fusarium oxysporum f. sp. cubense.</title>
        <authorList>
            <person name="Fang X."/>
            <person name="Huang J."/>
        </authorList>
    </citation>
    <scope>NUCLEOTIDE SEQUENCE [LARGE SCALE GENOMIC DNA]</scope>
    <source>
        <strain evidence="2">race 1</strain>
    </source>
</reference>
<sequence>MSTTTSTSPTDIGQALINALNNPTGNLTRSLLLVDEDGNITGEKGSRFILQSYGYLGTCYFPSRVPSTNPVLSDLRVSLVASLTFSVDAPSFETLYPKASLQSLNSFDPLLYQATETAVLDFWNSCNDFTQYAVSSFWTVFIETRILCQALADQFTGAGEASLQGIISMLTSQAYSQPGSENDFEFKGLAQSASEMLLNLSQLANQKASSIQGLTASIASQASKIQTTRKEVDAVVKKFGLNSGDRYISTLDETLSMNQIVLNNSVEEAQAAKADWDREMMEANTAASYIWIPVAGWISGSNAILTKQEDVRMAWAEYQAHIGNKSTDATKTAYALVGAVNLLSLQNQAICDRVRSVGVALQEIQSTFVAIGNNLGQASTLMAAADDSVRTSLIANKQAIQAGITKAVQEFQDTLSAVQALIAIDSSIQTSGITADINAPSVL</sequence>
<dbReference type="HOGENOM" id="CLU_055153_0_0_1"/>
<dbReference type="OrthoDB" id="5096009at2759"/>
<gene>
    <name evidence="1" type="ORF">FOC1_g10008935</name>
</gene>
<dbReference type="EMBL" id="KB730083">
    <property type="protein sequence ID" value="ENH73446.1"/>
    <property type="molecule type" value="Genomic_DNA"/>
</dbReference>
<protein>
    <submittedName>
        <fullName evidence="1">Uncharacterized protein</fullName>
    </submittedName>
</protein>
<proteinExistence type="predicted"/>
<evidence type="ECO:0000313" key="1">
    <source>
        <dbReference type="EMBL" id="ENH73446.1"/>
    </source>
</evidence>
<reference evidence="2" key="2">
    <citation type="journal article" date="2014" name="PLoS ONE">
        <title>Genome and Transcriptome Analysis of the Fungal Pathogen Fusarium oxysporum f. sp. cubense Causing Banana Vascular Wilt Disease.</title>
        <authorList>
            <person name="Guo L."/>
            <person name="Han L."/>
            <person name="Yang L."/>
            <person name="Zeng H."/>
            <person name="Fan D."/>
            <person name="Zhu Y."/>
            <person name="Feng Y."/>
            <person name="Wang G."/>
            <person name="Peng C."/>
            <person name="Jiang X."/>
            <person name="Zhou D."/>
            <person name="Ni P."/>
            <person name="Liang C."/>
            <person name="Liu L."/>
            <person name="Wang J."/>
            <person name="Mao C."/>
            <person name="Fang X."/>
            <person name="Peng M."/>
            <person name="Huang J."/>
        </authorList>
    </citation>
    <scope>NUCLEOTIDE SEQUENCE [LARGE SCALE GENOMIC DNA]</scope>
    <source>
        <strain evidence="2">race 1</strain>
    </source>
</reference>
<dbReference type="VEuPathDB" id="FungiDB:FOC1_g10008935"/>
<organism evidence="1 2">
    <name type="scientific">Fusarium oxysporum f. sp. cubense (strain race 1)</name>
    <name type="common">Panama disease fungus</name>
    <dbReference type="NCBI Taxonomy" id="1229664"/>
    <lineage>
        <taxon>Eukaryota</taxon>
        <taxon>Fungi</taxon>
        <taxon>Dikarya</taxon>
        <taxon>Ascomycota</taxon>
        <taxon>Pezizomycotina</taxon>
        <taxon>Sordariomycetes</taxon>
        <taxon>Hypocreomycetidae</taxon>
        <taxon>Hypocreales</taxon>
        <taxon>Nectriaceae</taxon>
        <taxon>Fusarium</taxon>
        <taxon>Fusarium oxysporum species complex</taxon>
    </lineage>
</organism>
<dbReference type="STRING" id="1229664.N4UXG5"/>
<name>N4UXG5_FUSC1</name>
<dbReference type="Proteomes" id="UP000016928">
    <property type="component" value="Unassembled WGS sequence"/>
</dbReference>
<evidence type="ECO:0000313" key="2">
    <source>
        <dbReference type="Proteomes" id="UP000016928"/>
    </source>
</evidence>